<dbReference type="SUPFAM" id="SSF56300">
    <property type="entry name" value="Metallo-dependent phosphatases"/>
    <property type="match status" value="1"/>
</dbReference>
<dbReference type="InterPro" id="IPR025733">
    <property type="entry name" value="PAPs_C"/>
</dbReference>
<sequence length="104" mass="11816">MSFKIGSFCDSANNLQLLWCSGAPVHIITGSAGCQEGRDHFLNDEPKWSAFRSQDFGYTKFKAFNTTHLYMEQVSVDLHGQVIDSMWLVKNKTMPFTNTHTTHN</sequence>
<dbReference type="PANTHER" id="PTHR45867">
    <property type="entry name" value="PURPLE ACID PHOSPHATASE"/>
    <property type="match status" value="1"/>
</dbReference>
<dbReference type="PROSITE" id="PS51257">
    <property type="entry name" value="PROKAR_LIPOPROTEIN"/>
    <property type="match status" value="1"/>
</dbReference>
<dbReference type="PANTHER" id="PTHR45867:SF3">
    <property type="entry name" value="ACID PHOSPHATASE TYPE 7"/>
    <property type="match status" value="1"/>
</dbReference>
<protein>
    <submittedName>
        <fullName evidence="2">SFRICE_036057</fullName>
    </submittedName>
</protein>
<reference evidence="2" key="1">
    <citation type="submission" date="2016-07" db="EMBL/GenBank/DDBJ databases">
        <authorList>
            <person name="Bretaudeau A."/>
        </authorList>
    </citation>
    <scope>NUCLEOTIDE SEQUENCE</scope>
    <source>
        <strain evidence="2">Rice</strain>
        <tissue evidence="2">Whole body</tissue>
    </source>
</reference>
<dbReference type="Gene3D" id="3.60.21.10">
    <property type="match status" value="1"/>
</dbReference>
<name>A0A2H1W836_SPOFR</name>
<dbReference type="EMBL" id="ODYU01006936">
    <property type="protein sequence ID" value="SOQ49230.1"/>
    <property type="molecule type" value="Genomic_DNA"/>
</dbReference>
<dbReference type="AlphaFoldDB" id="A0A2H1W836"/>
<evidence type="ECO:0000259" key="1">
    <source>
        <dbReference type="Pfam" id="PF14008"/>
    </source>
</evidence>
<feature type="domain" description="Purple acid phosphatase C-terminal" evidence="1">
    <location>
        <begin position="23"/>
        <end position="85"/>
    </location>
</feature>
<organism evidence="2">
    <name type="scientific">Spodoptera frugiperda</name>
    <name type="common">Fall armyworm</name>
    <dbReference type="NCBI Taxonomy" id="7108"/>
    <lineage>
        <taxon>Eukaryota</taxon>
        <taxon>Metazoa</taxon>
        <taxon>Ecdysozoa</taxon>
        <taxon>Arthropoda</taxon>
        <taxon>Hexapoda</taxon>
        <taxon>Insecta</taxon>
        <taxon>Pterygota</taxon>
        <taxon>Neoptera</taxon>
        <taxon>Endopterygota</taxon>
        <taxon>Lepidoptera</taxon>
        <taxon>Glossata</taxon>
        <taxon>Ditrysia</taxon>
        <taxon>Noctuoidea</taxon>
        <taxon>Noctuidae</taxon>
        <taxon>Amphipyrinae</taxon>
        <taxon>Spodoptera</taxon>
    </lineage>
</organism>
<gene>
    <name evidence="2" type="ORF">SFRICE_036057</name>
</gene>
<evidence type="ECO:0000313" key="2">
    <source>
        <dbReference type="EMBL" id="SOQ49230.1"/>
    </source>
</evidence>
<dbReference type="Pfam" id="PF14008">
    <property type="entry name" value="Metallophos_C"/>
    <property type="match status" value="1"/>
</dbReference>
<dbReference type="InterPro" id="IPR029052">
    <property type="entry name" value="Metallo-depent_PP-like"/>
</dbReference>
<accession>A0A2H1W836</accession>
<proteinExistence type="predicted"/>